<keyword evidence="7" id="KW-0496">Mitochondrion</keyword>
<evidence type="ECO:0000256" key="9">
    <source>
        <dbReference type="ARBA" id="ARBA00023315"/>
    </source>
</evidence>
<keyword evidence="13" id="KW-1133">Transmembrane helix</keyword>
<dbReference type="GO" id="GO:0005741">
    <property type="term" value="C:mitochondrial outer membrane"/>
    <property type="evidence" value="ECO:0007669"/>
    <property type="project" value="UniProtKB-SubCell"/>
</dbReference>
<comment type="similarity">
    <text evidence="2 13">Belongs to the taffazin family.</text>
</comment>
<dbReference type="EMBL" id="JPKZ01002345">
    <property type="protein sequence ID" value="KHN77290.1"/>
    <property type="molecule type" value="Genomic_DNA"/>
</dbReference>
<evidence type="ECO:0000256" key="8">
    <source>
        <dbReference type="ARBA" id="ARBA00023136"/>
    </source>
</evidence>
<comment type="catalytic activity">
    <reaction evidence="11">
        <text>1'-[1,2-diacyl-sn-glycero-3-phospho],3'-[1-acyl-sn-glycero-3-phospho]-glycerol + a 1,2-diacyl-sn-glycero-3-phosphocholine = a cardiolipin + a 1-acyl-sn-glycero-3-phosphocholine</text>
        <dbReference type="Rhea" id="RHEA:33731"/>
        <dbReference type="ChEBI" id="CHEBI:57643"/>
        <dbReference type="ChEBI" id="CHEBI:58168"/>
        <dbReference type="ChEBI" id="CHEBI:62237"/>
        <dbReference type="ChEBI" id="CHEBI:64743"/>
    </reaction>
    <physiologicalReaction direction="left-to-right" evidence="11">
        <dbReference type="Rhea" id="RHEA:33732"/>
    </physiologicalReaction>
    <physiologicalReaction direction="right-to-left" evidence="11">
        <dbReference type="Rhea" id="RHEA:33733"/>
    </physiologicalReaction>
</comment>
<keyword evidence="5" id="KW-0999">Mitochondrion inner membrane</keyword>
<evidence type="ECO:0000256" key="2">
    <source>
        <dbReference type="ARBA" id="ARBA00010524"/>
    </source>
</evidence>
<protein>
    <recommendedName>
        <fullName evidence="13">Tafazzin family protein</fullName>
    </recommendedName>
</protein>
<organism evidence="15 16">
    <name type="scientific">Toxocara canis</name>
    <name type="common">Canine roundworm</name>
    <dbReference type="NCBI Taxonomy" id="6265"/>
    <lineage>
        <taxon>Eukaryota</taxon>
        <taxon>Metazoa</taxon>
        <taxon>Ecdysozoa</taxon>
        <taxon>Nematoda</taxon>
        <taxon>Chromadorea</taxon>
        <taxon>Rhabditida</taxon>
        <taxon>Spirurina</taxon>
        <taxon>Ascaridomorpha</taxon>
        <taxon>Ascaridoidea</taxon>
        <taxon>Toxocaridae</taxon>
        <taxon>Toxocara</taxon>
    </lineage>
</organism>
<dbReference type="GO" id="GO:0047184">
    <property type="term" value="F:1-acylglycerophosphocholine O-acyltransferase activity"/>
    <property type="evidence" value="ECO:0007669"/>
    <property type="project" value="TreeGrafter"/>
</dbReference>
<reference evidence="15 16" key="1">
    <citation type="submission" date="2014-11" db="EMBL/GenBank/DDBJ databases">
        <title>Genetic blueprint of the zoonotic pathogen Toxocara canis.</title>
        <authorList>
            <person name="Zhu X.-Q."/>
            <person name="Korhonen P.K."/>
            <person name="Cai H."/>
            <person name="Young N.D."/>
            <person name="Nejsum P."/>
            <person name="von Samson-Himmelstjerna G."/>
            <person name="Boag P.R."/>
            <person name="Tan P."/>
            <person name="Li Q."/>
            <person name="Min J."/>
            <person name="Yang Y."/>
            <person name="Wang X."/>
            <person name="Fang X."/>
            <person name="Hall R.S."/>
            <person name="Hofmann A."/>
            <person name="Sternberg P.W."/>
            <person name="Jex A.R."/>
            <person name="Gasser R.B."/>
        </authorList>
    </citation>
    <scope>NUCLEOTIDE SEQUENCE [LARGE SCALE GENOMIC DNA]</scope>
    <source>
        <strain evidence="15">PN_DK_2014</strain>
    </source>
</reference>
<accession>A0A0B2V8M0</accession>
<keyword evidence="13" id="KW-0812">Transmembrane</keyword>
<keyword evidence="8 13" id="KW-0472">Membrane</keyword>
<evidence type="ECO:0000256" key="7">
    <source>
        <dbReference type="ARBA" id="ARBA00023128"/>
    </source>
</evidence>
<dbReference type="InterPro" id="IPR000872">
    <property type="entry name" value="Tafazzin"/>
</dbReference>
<evidence type="ECO:0000256" key="6">
    <source>
        <dbReference type="ARBA" id="ARBA00023098"/>
    </source>
</evidence>
<evidence type="ECO:0000256" key="13">
    <source>
        <dbReference type="RuleBase" id="RU365062"/>
    </source>
</evidence>
<feature type="domain" description="Phospholipid/glycerol acyltransferase" evidence="14">
    <location>
        <begin position="105"/>
        <end position="228"/>
    </location>
</feature>
<dbReference type="CDD" id="cd07989">
    <property type="entry name" value="LPLAT_AGPAT-like"/>
    <property type="match status" value="1"/>
</dbReference>
<evidence type="ECO:0000256" key="10">
    <source>
        <dbReference type="ARBA" id="ARBA00024323"/>
    </source>
</evidence>
<dbReference type="SUPFAM" id="SSF69593">
    <property type="entry name" value="Glycerol-3-phosphate (1)-acyltransferase"/>
    <property type="match status" value="1"/>
</dbReference>
<evidence type="ECO:0000256" key="4">
    <source>
        <dbReference type="ARBA" id="ARBA00022787"/>
    </source>
</evidence>
<dbReference type="InterPro" id="IPR002123">
    <property type="entry name" value="Plipid/glycerol_acylTrfase"/>
</dbReference>
<evidence type="ECO:0000256" key="12">
    <source>
        <dbReference type="ARBA" id="ARBA00049543"/>
    </source>
</evidence>
<dbReference type="GO" id="GO:0035965">
    <property type="term" value="P:cardiolipin acyl-chain remodeling"/>
    <property type="evidence" value="ECO:0007669"/>
    <property type="project" value="TreeGrafter"/>
</dbReference>
<evidence type="ECO:0000256" key="11">
    <source>
        <dbReference type="ARBA" id="ARBA00047906"/>
    </source>
</evidence>
<dbReference type="PRINTS" id="PR00979">
    <property type="entry name" value="TAFAZZIN"/>
</dbReference>
<dbReference type="GO" id="GO:0005743">
    <property type="term" value="C:mitochondrial inner membrane"/>
    <property type="evidence" value="ECO:0007669"/>
    <property type="project" value="UniProtKB-SubCell"/>
</dbReference>
<dbReference type="OrthoDB" id="193467at2759"/>
<gene>
    <name evidence="15" type="primary">TAZ</name>
    <name evidence="15" type="ORF">Tcan_16743</name>
</gene>
<keyword evidence="4" id="KW-1000">Mitochondrion outer membrane</keyword>
<dbReference type="GO" id="GO:0007007">
    <property type="term" value="P:inner mitochondrial membrane organization"/>
    <property type="evidence" value="ECO:0007669"/>
    <property type="project" value="TreeGrafter"/>
</dbReference>
<dbReference type="SMART" id="SM00563">
    <property type="entry name" value="PlsC"/>
    <property type="match status" value="1"/>
</dbReference>
<comment type="subcellular location">
    <subcellularLocation>
        <location evidence="1">Mitochondrion inner membrane</location>
        <topology evidence="1">Peripheral membrane protein</topology>
        <orientation evidence="1">Intermembrane side</orientation>
    </subcellularLocation>
    <subcellularLocation>
        <location evidence="10">Mitochondrion outer membrane</location>
        <topology evidence="10">Peripheral membrane protein</topology>
        <orientation evidence="10">Intermembrane side</orientation>
    </subcellularLocation>
</comment>
<keyword evidence="16" id="KW-1185">Reference proteome</keyword>
<evidence type="ECO:0000256" key="5">
    <source>
        <dbReference type="ARBA" id="ARBA00022792"/>
    </source>
</evidence>
<dbReference type="STRING" id="6265.A0A0B2V8M0"/>
<dbReference type="OMA" id="WRKKVTV"/>
<keyword evidence="6" id="KW-0443">Lipid metabolism</keyword>
<comment type="catalytic activity">
    <reaction evidence="12">
        <text>1,2-di-(9Z-octadecenoyl)-sn-glycero-3-phosphocholine + 1-hexadecanoyl-sn-glycero-3-phosphocholine = 1-hexadecanoyl-2-(9Z-octadecenoyl)-sn-glycero-3-phosphocholine + 1-(9Z-octadecenoyl)-sn-glycero-3-phosphocholine</text>
        <dbReference type="Rhea" id="RHEA:43816"/>
        <dbReference type="ChEBI" id="CHEBI:28610"/>
        <dbReference type="ChEBI" id="CHEBI:72998"/>
        <dbReference type="ChEBI" id="CHEBI:73001"/>
        <dbReference type="ChEBI" id="CHEBI:74669"/>
    </reaction>
    <physiologicalReaction direction="left-to-right" evidence="12">
        <dbReference type="Rhea" id="RHEA:43817"/>
    </physiologicalReaction>
    <physiologicalReaction direction="right-to-left" evidence="12">
        <dbReference type="Rhea" id="RHEA:43818"/>
    </physiologicalReaction>
</comment>
<name>A0A0B2V8M0_TOXCA</name>
<dbReference type="Pfam" id="PF01553">
    <property type="entry name" value="Acyltransferase"/>
    <property type="match status" value="1"/>
</dbReference>
<feature type="transmembrane region" description="Helical" evidence="13">
    <location>
        <begin position="58"/>
        <end position="79"/>
    </location>
</feature>
<evidence type="ECO:0000259" key="14">
    <source>
        <dbReference type="SMART" id="SM00563"/>
    </source>
</evidence>
<evidence type="ECO:0000313" key="16">
    <source>
        <dbReference type="Proteomes" id="UP000031036"/>
    </source>
</evidence>
<proteinExistence type="inferred from homology"/>
<evidence type="ECO:0000313" key="15">
    <source>
        <dbReference type="EMBL" id="KHN77290.1"/>
    </source>
</evidence>
<keyword evidence="9" id="KW-0012">Acyltransferase</keyword>
<dbReference type="PANTHER" id="PTHR12497">
    <property type="entry name" value="TAZ PROTEIN TAFAZZIN"/>
    <property type="match status" value="1"/>
</dbReference>
<evidence type="ECO:0000256" key="1">
    <source>
        <dbReference type="ARBA" id="ARBA00004137"/>
    </source>
</evidence>
<evidence type="ECO:0000256" key="3">
    <source>
        <dbReference type="ARBA" id="ARBA00022679"/>
    </source>
</evidence>
<sequence length="323" mass="37203">MRRKPPLWSADCDDFQPNSLLASRHQHMQDLNNKLGSRIEGGVEGFKFAWPFPKRPSLFYSFCSSVVLTAVFLASKLLFSFNFNRLTVVNKENLLRLLGDRSRPLITVANHRCNLDDPLLWSIFTFREFFANASIFRYTLAAHNICFTKAWHTTFFSLGRCVPVVRGAGVYQKGVDYCIERLAENKWVHLFPEGKVTSEPIRIKWGVARMIMECPIPPLVVPIWIERMNEVWSSSPPYRPFFNKHVHVTIGDELDMKECLRNVGANTELERRKALAEIIQEHLFALGRKQESSFFLGVIAFSSLSQYETVFESHTTVHPLDDS</sequence>
<dbReference type="Proteomes" id="UP000031036">
    <property type="component" value="Unassembled WGS sequence"/>
</dbReference>
<dbReference type="AlphaFoldDB" id="A0A0B2V8M0"/>
<comment type="caution">
    <text evidence="15">The sequence shown here is derived from an EMBL/GenBank/DDBJ whole genome shotgun (WGS) entry which is preliminary data.</text>
</comment>
<dbReference type="PANTHER" id="PTHR12497:SF0">
    <property type="entry name" value="TAFAZZIN"/>
    <property type="match status" value="1"/>
</dbReference>
<keyword evidence="3" id="KW-0808">Transferase</keyword>